<dbReference type="InterPro" id="IPR000315">
    <property type="entry name" value="Znf_B-box"/>
</dbReference>
<dbReference type="Gene3D" id="3.30.160.60">
    <property type="entry name" value="Classic Zinc Finger"/>
    <property type="match status" value="1"/>
</dbReference>
<dbReference type="GO" id="GO:0005778">
    <property type="term" value="C:peroxisomal membrane"/>
    <property type="evidence" value="ECO:0007669"/>
    <property type="project" value="TreeGrafter"/>
</dbReference>
<sequence length="472" mass="54156">MIGSYPTKKHPEDDLCKLHHKICKLFCLNCAEGICSACMDIGEHDLHQVSNLAVVYSEKLSVVKSKLVQAEKYHNGLRSGTASAYERNLRLLEKEEAFHRKEIEAIAKEADLQVSQMTRIRKAKLKQQLELTMECDQILVDMQSKVEQLSANEFLQQSKGIAQKCDKLIATPDDVSLESVDDIECQLIPPYKFQQFVYPAFLKTKTNAIYDFVMKSAHGVEWKLTITKSAVVQIKPIPTDSQILQYRHILVVVMPHRDYTKEIRHTFVLDGKAATFDLVKTVHIADEGFCNYLGDLVMKIGIRPHNLLIEKQLLVHQYTQKKDACTSLQKRLQSITDEYDYKHLVMNFNPKLTNLQKGVFLYSYRIRDDEARQWCLSVKLKSNGVVGAYIELLKGSPVNCSYFIELKHRNPLKQLLNTTKCRYYNMNGRKSAAWGWEMIAWEDLSKDAGFHPAGMLHFRFGVRPLPVINVVA</sequence>
<dbReference type="GO" id="GO:0051865">
    <property type="term" value="P:protein autoubiquitination"/>
    <property type="evidence" value="ECO:0007669"/>
    <property type="project" value="TreeGrafter"/>
</dbReference>
<protein>
    <submittedName>
        <fullName evidence="1">Uncharacterized protein</fullName>
    </submittedName>
</protein>
<dbReference type="PANTHER" id="PTHR36754">
    <property type="entry name" value="E3 UBIQUITIN-PROTEIN LIGASE TRIM37"/>
    <property type="match status" value="1"/>
</dbReference>
<dbReference type="GO" id="GO:0016235">
    <property type="term" value="C:aggresome"/>
    <property type="evidence" value="ECO:0007669"/>
    <property type="project" value="TreeGrafter"/>
</dbReference>
<dbReference type="InterPro" id="IPR053003">
    <property type="entry name" value="TRIM_RBCC_E3_ubiq-ligases"/>
</dbReference>
<reference evidence="1" key="2">
    <citation type="submission" date="2020-05" db="UniProtKB">
        <authorList>
            <consortium name="EnsemblMetazoa"/>
        </authorList>
    </citation>
    <scope>IDENTIFICATION</scope>
    <source>
        <strain evidence="1">LVP_AGWG</strain>
    </source>
</reference>
<dbReference type="GO" id="GO:0008270">
    <property type="term" value="F:zinc ion binding"/>
    <property type="evidence" value="ECO:0007669"/>
    <property type="project" value="InterPro"/>
</dbReference>
<dbReference type="OrthoDB" id="6105938at2759"/>
<dbReference type="GO" id="GO:0070842">
    <property type="term" value="P:aggresome assembly"/>
    <property type="evidence" value="ECO:0007669"/>
    <property type="project" value="TreeGrafter"/>
</dbReference>
<dbReference type="InParanoid" id="A0A1S4FJZ0"/>
<dbReference type="Pfam" id="PF00643">
    <property type="entry name" value="zf-B_box"/>
    <property type="match status" value="1"/>
</dbReference>
<dbReference type="VEuPathDB" id="VectorBase:AAEL008511"/>
<dbReference type="SUPFAM" id="SSF49599">
    <property type="entry name" value="TRAF domain-like"/>
    <property type="match status" value="1"/>
</dbReference>
<dbReference type="GO" id="GO:0031625">
    <property type="term" value="F:ubiquitin protein ligase binding"/>
    <property type="evidence" value="ECO:0007669"/>
    <property type="project" value="TreeGrafter"/>
</dbReference>
<dbReference type="GO" id="GO:0005164">
    <property type="term" value="F:tumor necrosis factor receptor binding"/>
    <property type="evidence" value="ECO:0007669"/>
    <property type="project" value="TreeGrafter"/>
</dbReference>
<reference evidence="1 2" key="1">
    <citation type="submission" date="2017-06" db="EMBL/GenBank/DDBJ databases">
        <title>Aedes aegypti genome working group (AGWG) sequencing and assembly.</title>
        <authorList>
            <consortium name="Aedes aegypti Genome Working Group (AGWG)"/>
            <person name="Matthews B.J."/>
        </authorList>
    </citation>
    <scope>NUCLEOTIDE SEQUENCE [LARGE SCALE GENOMIC DNA]</scope>
    <source>
        <strain evidence="1 2">LVP_AGWG</strain>
    </source>
</reference>
<proteinExistence type="predicted"/>
<dbReference type="EnsemblMetazoa" id="AAEL008511-RA">
    <property type="protein sequence ID" value="AAEL008511-PA"/>
    <property type="gene ID" value="AAEL008511"/>
</dbReference>
<dbReference type="PROSITE" id="PS50119">
    <property type="entry name" value="ZF_BBOX"/>
    <property type="match status" value="1"/>
</dbReference>
<dbReference type="Proteomes" id="UP000008820">
    <property type="component" value="Chromosome 2"/>
</dbReference>
<name>A0A1S4FJZ0_AEDAE</name>
<keyword evidence="2" id="KW-1185">Reference proteome</keyword>
<dbReference type="PANTHER" id="PTHR36754:SF2">
    <property type="entry name" value="E3 UBIQUITIN-PROTEIN LIGASE TRIM37"/>
    <property type="match status" value="1"/>
</dbReference>
<dbReference type="GO" id="GO:0061630">
    <property type="term" value="F:ubiquitin protein ligase activity"/>
    <property type="evidence" value="ECO:0007669"/>
    <property type="project" value="TreeGrafter"/>
</dbReference>
<accession>A0A1S4FJZ0</accession>
<organism evidence="1 2">
    <name type="scientific">Aedes aegypti</name>
    <name type="common">Yellowfever mosquito</name>
    <name type="synonym">Culex aegypti</name>
    <dbReference type="NCBI Taxonomy" id="7159"/>
    <lineage>
        <taxon>Eukaryota</taxon>
        <taxon>Metazoa</taxon>
        <taxon>Ecdysozoa</taxon>
        <taxon>Arthropoda</taxon>
        <taxon>Hexapoda</taxon>
        <taxon>Insecta</taxon>
        <taxon>Pterygota</taxon>
        <taxon>Neoptera</taxon>
        <taxon>Endopterygota</taxon>
        <taxon>Diptera</taxon>
        <taxon>Nematocera</taxon>
        <taxon>Culicoidea</taxon>
        <taxon>Culicidae</taxon>
        <taxon>Culicinae</taxon>
        <taxon>Aedini</taxon>
        <taxon>Aedes</taxon>
        <taxon>Stegomyia</taxon>
    </lineage>
</organism>
<dbReference type="AlphaFoldDB" id="A0A1S4FJZ0"/>
<dbReference type="SUPFAM" id="SSF57845">
    <property type="entry name" value="B-box zinc-binding domain"/>
    <property type="match status" value="1"/>
</dbReference>
<dbReference type="GO" id="GO:0006513">
    <property type="term" value="P:protein monoubiquitination"/>
    <property type="evidence" value="ECO:0007669"/>
    <property type="project" value="TreeGrafter"/>
</dbReference>
<evidence type="ECO:0000313" key="1">
    <source>
        <dbReference type="EnsemblMetazoa" id="AAEL008511-PA"/>
    </source>
</evidence>
<gene>
    <name evidence="1" type="primary">5570734</name>
</gene>
<evidence type="ECO:0000313" key="2">
    <source>
        <dbReference type="Proteomes" id="UP000008820"/>
    </source>
</evidence>